<dbReference type="PANTHER" id="PTHR46797:SF1">
    <property type="entry name" value="METHYLPHOSPHONATE SYNTHASE"/>
    <property type="match status" value="1"/>
</dbReference>
<comment type="caution">
    <text evidence="4">The sequence shown here is derived from an EMBL/GenBank/DDBJ whole genome shotgun (WGS) entry which is preliminary data.</text>
</comment>
<dbReference type="InterPro" id="IPR050807">
    <property type="entry name" value="TransReg_Diox_bact_type"/>
</dbReference>
<dbReference type="InterPro" id="IPR010982">
    <property type="entry name" value="Lambda_DNA-bd_dom_sf"/>
</dbReference>
<dbReference type="SMART" id="SM00530">
    <property type="entry name" value="HTH_XRE"/>
    <property type="match status" value="1"/>
</dbReference>
<dbReference type="RefSeq" id="WP_228460971.1">
    <property type="nucleotide sequence ID" value="NZ_JACHLE010000001.1"/>
</dbReference>
<evidence type="ECO:0000256" key="2">
    <source>
        <dbReference type="SAM" id="Coils"/>
    </source>
</evidence>
<evidence type="ECO:0000313" key="5">
    <source>
        <dbReference type="Proteomes" id="UP000592180"/>
    </source>
</evidence>
<keyword evidence="1" id="KW-0238">DNA-binding</keyword>
<dbReference type="CDD" id="cd00093">
    <property type="entry name" value="HTH_XRE"/>
    <property type="match status" value="1"/>
</dbReference>
<evidence type="ECO:0000256" key="1">
    <source>
        <dbReference type="ARBA" id="ARBA00023125"/>
    </source>
</evidence>
<name>A0A840KBU5_9FLAO</name>
<dbReference type="Proteomes" id="UP000592180">
    <property type="component" value="Unassembled WGS sequence"/>
</dbReference>
<dbReference type="GO" id="GO:0003677">
    <property type="term" value="F:DNA binding"/>
    <property type="evidence" value="ECO:0007669"/>
    <property type="project" value="UniProtKB-KW"/>
</dbReference>
<dbReference type="InterPro" id="IPR001387">
    <property type="entry name" value="Cro/C1-type_HTH"/>
</dbReference>
<protein>
    <submittedName>
        <fullName evidence="4">Transcriptional regulator with XRE-family HTH domain</fullName>
    </submittedName>
</protein>
<accession>A0A840KBU5</accession>
<evidence type="ECO:0000259" key="3">
    <source>
        <dbReference type="PROSITE" id="PS50943"/>
    </source>
</evidence>
<dbReference type="AlphaFoldDB" id="A0A840KBU5"/>
<dbReference type="SUPFAM" id="SSF47413">
    <property type="entry name" value="lambda repressor-like DNA-binding domains"/>
    <property type="match status" value="1"/>
</dbReference>
<keyword evidence="5" id="KW-1185">Reference proteome</keyword>
<dbReference type="Pfam" id="PF01381">
    <property type="entry name" value="HTH_3"/>
    <property type="match status" value="1"/>
</dbReference>
<gene>
    <name evidence="4" type="ORF">HNP38_001227</name>
</gene>
<organism evidence="4 5">
    <name type="scientific">Chryseobacterium defluvii</name>
    <dbReference type="NCBI Taxonomy" id="160396"/>
    <lineage>
        <taxon>Bacteria</taxon>
        <taxon>Pseudomonadati</taxon>
        <taxon>Bacteroidota</taxon>
        <taxon>Flavobacteriia</taxon>
        <taxon>Flavobacteriales</taxon>
        <taxon>Weeksellaceae</taxon>
        <taxon>Chryseobacterium group</taxon>
        <taxon>Chryseobacterium</taxon>
    </lineage>
</organism>
<reference evidence="4 5" key="1">
    <citation type="submission" date="2020-08" db="EMBL/GenBank/DDBJ databases">
        <title>Functional genomics of gut bacteria from endangered species of beetles.</title>
        <authorList>
            <person name="Carlos-Shanley C."/>
        </authorList>
    </citation>
    <scope>NUCLEOTIDE SEQUENCE [LARGE SCALE GENOMIC DNA]</scope>
    <source>
        <strain evidence="4 5">S00151</strain>
    </source>
</reference>
<dbReference type="PANTHER" id="PTHR46797">
    <property type="entry name" value="HTH-TYPE TRANSCRIPTIONAL REGULATOR"/>
    <property type="match status" value="1"/>
</dbReference>
<feature type="domain" description="HTH cro/C1-type" evidence="3">
    <location>
        <begin position="11"/>
        <end position="65"/>
    </location>
</feature>
<dbReference type="GO" id="GO:0005829">
    <property type="term" value="C:cytosol"/>
    <property type="evidence" value="ECO:0007669"/>
    <property type="project" value="TreeGrafter"/>
</dbReference>
<dbReference type="GO" id="GO:0003700">
    <property type="term" value="F:DNA-binding transcription factor activity"/>
    <property type="evidence" value="ECO:0007669"/>
    <property type="project" value="TreeGrafter"/>
</dbReference>
<evidence type="ECO:0000313" key="4">
    <source>
        <dbReference type="EMBL" id="MBB4805955.1"/>
    </source>
</evidence>
<dbReference type="Gene3D" id="1.10.260.40">
    <property type="entry name" value="lambda repressor-like DNA-binding domains"/>
    <property type="match status" value="1"/>
</dbReference>
<dbReference type="PROSITE" id="PS50943">
    <property type="entry name" value="HTH_CROC1"/>
    <property type="match status" value="1"/>
</dbReference>
<proteinExistence type="predicted"/>
<sequence>MDTMEVIIEKIKEYRKKKGFSHENMAEELHISQAAYSKIEKNETKLTVDRLYQIAEILETPVYELLDVIPNNIYNQQNFYDASVGYQDIQNLYQENKDKTEKIETLYEERLKDKDKMIEQLQSVINLLKNSST</sequence>
<feature type="coiled-coil region" evidence="2">
    <location>
        <begin position="89"/>
        <end position="131"/>
    </location>
</feature>
<keyword evidence="2" id="KW-0175">Coiled coil</keyword>
<dbReference type="EMBL" id="JACHLE010000001">
    <property type="protein sequence ID" value="MBB4805955.1"/>
    <property type="molecule type" value="Genomic_DNA"/>
</dbReference>